<dbReference type="GO" id="GO:0015297">
    <property type="term" value="F:antiporter activity"/>
    <property type="evidence" value="ECO:0007669"/>
    <property type="project" value="InterPro"/>
</dbReference>
<gene>
    <name evidence="7" type="ORF">H8790_01970</name>
</gene>
<dbReference type="PANTHER" id="PTHR43021:SF2">
    <property type="entry name" value="CATION_H+ EXCHANGER DOMAIN-CONTAINING PROTEIN"/>
    <property type="match status" value="1"/>
</dbReference>
<reference evidence="7 8" key="1">
    <citation type="submission" date="2020-08" db="EMBL/GenBank/DDBJ databases">
        <authorList>
            <person name="Liu C."/>
            <person name="Sun Q."/>
        </authorList>
    </citation>
    <scope>NUCLEOTIDE SEQUENCE [LARGE SCALE GENOMIC DNA]</scope>
    <source>
        <strain evidence="7 8">NSJ-62</strain>
    </source>
</reference>
<keyword evidence="3 5" id="KW-1133">Transmembrane helix</keyword>
<dbReference type="GO" id="GO:0016020">
    <property type="term" value="C:membrane"/>
    <property type="evidence" value="ECO:0007669"/>
    <property type="project" value="UniProtKB-SubCell"/>
</dbReference>
<dbReference type="AlphaFoldDB" id="A0A7G9B5L2"/>
<keyword evidence="8" id="KW-1185">Reference proteome</keyword>
<evidence type="ECO:0000256" key="2">
    <source>
        <dbReference type="ARBA" id="ARBA00022692"/>
    </source>
</evidence>
<feature type="transmembrane region" description="Helical" evidence="5">
    <location>
        <begin position="124"/>
        <end position="144"/>
    </location>
</feature>
<evidence type="ECO:0000256" key="4">
    <source>
        <dbReference type="ARBA" id="ARBA00023136"/>
    </source>
</evidence>
<accession>A0A7G9B5L2</accession>
<keyword evidence="4 5" id="KW-0472">Membrane</keyword>
<dbReference type="EMBL" id="CP060490">
    <property type="protein sequence ID" value="QNL44843.1"/>
    <property type="molecule type" value="Genomic_DNA"/>
</dbReference>
<evidence type="ECO:0000259" key="6">
    <source>
        <dbReference type="Pfam" id="PF00999"/>
    </source>
</evidence>
<feature type="domain" description="Cation/H+ exchanger transmembrane" evidence="6">
    <location>
        <begin position="24"/>
        <end position="374"/>
    </location>
</feature>
<dbReference type="Pfam" id="PF00999">
    <property type="entry name" value="Na_H_Exchanger"/>
    <property type="match status" value="1"/>
</dbReference>
<dbReference type="GO" id="GO:1902600">
    <property type="term" value="P:proton transmembrane transport"/>
    <property type="evidence" value="ECO:0007669"/>
    <property type="project" value="InterPro"/>
</dbReference>
<feature type="transmembrane region" description="Helical" evidence="5">
    <location>
        <begin position="41"/>
        <end position="60"/>
    </location>
</feature>
<name>A0A7G9B5L2_9FIRM</name>
<feature type="transmembrane region" description="Helical" evidence="5">
    <location>
        <begin position="66"/>
        <end position="83"/>
    </location>
</feature>
<dbReference type="RefSeq" id="WP_187333427.1">
    <property type="nucleotide sequence ID" value="NZ_CP060490.1"/>
</dbReference>
<dbReference type="InterPro" id="IPR006153">
    <property type="entry name" value="Cation/H_exchanger_TM"/>
</dbReference>
<protein>
    <submittedName>
        <fullName evidence="7">Cation:proton antiporter</fullName>
    </submittedName>
</protein>
<evidence type="ECO:0000313" key="8">
    <source>
        <dbReference type="Proteomes" id="UP000515960"/>
    </source>
</evidence>
<dbReference type="PANTHER" id="PTHR43021">
    <property type="entry name" value="NA(+)/H(+) ANTIPORTER-RELATED"/>
    <property type="match status" value="1"/>
</dbReference>
<dbReference type="KEGG" id="ohi:H8790_01970"/>
<evidence type="ECO:0000256" key="5">
    <source>
        <dbReference type="SAM" id="Phobius"/>
    </source>
</evidence>
<feature type="transmembrane region" description="Helical" evidence="5">
    <location>
        <begin position="196"/>
        <end position="217"/>
    </location>
</feature>
<sequence>MGNIVMRQPADILLSLALILLSGFVLTRLTKRLKLPDVTGYILAGILIGPDLLGLVPPEIIERMDFVSDVALAFIAFGVGQYFRRETLCDMGKGLILVTLLESLLPGAMVALAMRFVFHQDMALSLLLGAIATATAPASTLMTIRQYRADGPFVNLLLAVVALDDGVCLLTFSAASAAVDAMGGAGISLRSALLPILWNVAALAMGAALGVLLTVLLTSKRSRGNRLILTIAVLLTLCGVCALIDVSPLLACMVCSAVYINRTGEHDLYAQVDEFTPPVLSLFFIVSGMNLDVMALKTVGLAGVGYFVIRILGKYLGAYLGCRCIGTDRRTRDWLGFALIPQAGVAIGLAFLGKRVLPEGIGDLLLTVILASSVLYELIGPGCAKLALFRSGAIQAQGEKEANLKKAV</sequence>
<feature type="transmembrane region" description="Helical" evidence="5">
    <location>
        <begin position="12"/>
        <end position="29"/>
    </location>
</feature>
<feature type="transmembrane region" description="Helical" evidence="5">
    <location>
        <begin position="156"/>
        <end position="176"/>
    </location>
</feature>
<feature type="transmembrane region" description="Helical" evidence="5">
    <location>
        <begin position="364"/>
        <end position="388"/>
    </location>
</feature>
<evidence type="ECO:0000256" key="3">
    <source>
        <dbReference type="ARBA" id="ARBA00022989"/>
    </source>
</evidence>
<dbReference type="Proteomes" id="UP000515960">
    <property type="component" value="Chromosome"/>
</dbReference>
<organism evidence="7 8">
    <name type="scientific">Oscillibacter hominis</name>
    <dbReference type="NCBI Taxonomy" id="2763056"/>
    <lineage>
        <taxon>Bacteria</taxon>
        <taxon>Bacillati</taxon>
        <taxon>Bacillota</taxon>
        <taxon>Clostridia</taxon>
        <taxon>Eubacteriales</taxon>
        <taxon>Oscillospiraceae</taxon>
        <taxon>Oscillibacter</taxon>
    </lineage>
</organism>
<feature type="transmembrane region" description="Helical" evidence="5">
    <location>
        <begin position="229"/>
        <end position="260"/>
    </location>
</feature>
<feature type="transmembrane region" description="Helical" evidence="5">
    <location>
        <begin position="280"/>
        <end position="313"/>
    </location>
</feature>
<comment type="subcellular location">
    <subcellularLocation>
        <location evidence="1">Membrane</location>
        <topology evidence="1">Multi-pass membrane protein</topology>
    </subcellularLocation>
</comment>
<feature type="transmembrane region" description="Helical" evidence="5">
    <location>
        <begin position="334"/>
        <end position="352"/>
    </location>
</feature>
<evidence type="ECO:0000256" key="1">
    <source>
        <dbReference type="ARBA" id="ARBA00004141"/>
    </source>
</evidence>
<dbReference type="Gene3D" id="1.20.1530.20">
    <property type="match status" value="1"/>
</dbReference>
<proteinExistence type="predicted"/>
<feature type="transmembrane region" description="Helical" evidence="5">
    <location>
        <begin position="95"/>
        <end position="118"/>
    </location>
</feature>
<dbReference type="InterPro" id="IPR038770">
    <property type="entry name" value="Na+/solute_symporter_sf"/>
</dbReference>
<keyword evidence="2 5" id="KW-0812">Transmembrane</keyword>
<evidence type="ECO:0000313" key="7">
    <source>
        <dbReference type="EMBL" id="QNL44843.1"/>
    </source>
</evidence>